<accession>A0A259U1E5</accession>
<proteinExistence type="predicted"/>
<dbReference type="AlphaFoldDB" id="A0A259U1E5"/>
<organism evidence="2 3">
    <name type="scientific">Rubricoccus marinus</name>
    <dbReference type="NCBI Taxonomy" id="716817"/>
    <lineage>
        <taxon>Bacteria</taxon>
        <taxon>Pseudomonadati</taxon>
        <taxon>Rhodothermota</taxon>
        <taxon>Rhodothermia</taxon>
        <taxon>Rhodothermales</taxon>
        <taxon>Rubricoccaceae</taxon>
        <taxon>Rubricoccus</taxon>
    </lineage>
</organism>
<feature type="region of interest" description="Disordered" evidence="1">
    <location>
        <begin position="1"/>
        <end position="23"/>
    </location>
</feature>
<evidence type="ECO:0008006" key="4">
    <source>
        <dbReference type="Google" id="ProtNLM"/>
    </source>
</evidence>
<feature type="compositionally biased region" description="Pro residues" evidence="1">
    <location>
        <begin position="1"/>
        <end position="16"/>
    </location>
</feature>
<reference evidence="2 3" key="1">
    <citation type="submission" date="2016-11" db="EMBL/GenBank/DDBJ databases">
        <title>Study of marine rhodopsin-containing bacteria.</title>
        <authorList>
            <person name="Yoshizawa S."/>
            <person name="Kumagai Y."/>
            <person name="Kogure K."/>
        </authorList>
    </citation>
    <scope>NUCLEOTIDE SEQUENCE [LARGE SCALE GENOMIC DNA]</scope>
    <source>
        <strain evidence="2 3">SG-29</strain>
    </source>
</reference>
<evidence type="ECO:0000313" key="2">
    <source>
        <dbReference type="EMBL" id="OZC03644.1"/>
    </source>
</evidence>
<protein>
    <recommendedName>
        <fullName evidence="4">Nuclear transport factor 2 family protein</fullName>
    </recommendedName>
</protein>
<dbReference type="EMBL" id="MQWB01000001">
    <property type="protein sequence ID" value="OZC03644.1"/>
    <property type="molecule type" value="Genomic_DNA"/>
</dbReference>
<sequence length="134" mass="14471">MPLPERPPMTAPPAPKPADTSGADTFWTRFQAAVKRQDRAAIEAGLAQTIRVGDRTFARSSEPVQDVITAVVTQEEVKDAYLAVDRLTHGAAGSTFRTTITYEMEGETYDVVVFGTVARVASGEWKLVEVGSEG</sequence>
<dbReference type="Proteomes" id="UP000216446">
    <property type="component" value="Unassembled WGS sequence"/>
</dbReference>
<evidence type="ECO:0000256" key="1">
    <source>
        <dbReference type="SAM" id="MobiDB-lite"/>
    </source>
</evidence>
<gene>
    <name evidence="2" type="ORF">BSZ36_12020</name>
</gene>
<name>A0A259U1E5_9BACT</name>
<evidence type="ECO:0000313" key="3">
    <source>
        <dbReference type="Proteomes" id="UP000216446"/>
    </source>
</evidence>
<keyword evidence="3" id="KW-1185">Reference proteome</keyword>
<dbReference type="InParanoid" id="A0A259U1E5"/>
<comment type="caution">
    <text evidence="2">The sequence shown here is derived from an EMBL/GenBank/DDBJ whole genome shotgun (WGS) entry which is preliminary data.</text>
</comment>